<evidence type="ECO:0000313" key="9">
    <source>
        <dbReference type="Proteomes" id="UP000827892"/>
    </source>
</evidence>
<feature type="transmembrane region" description="Helical" evidence="5">
    <location>
        <begin position="103"/>
        <end position="131"/>
    </location>
</feature>
<evidence type="ECO:0000256" key="2">
    <source>
        <dbReference type="ARBA" id="ARBA00022692"/>
    </source>
</evidence>
<keyword evidence="3 5" id="KW-1133">Transmembrane helix</keyword>
<reference evidence="8 10" key="1">
    <citation type="submission" date="2022-04" db="EMBL/GenBank/DDBJ databases">
        <title>Chromosome-level reference genomes for two strains of Caenorhabditis briggsae: an improved platform for comparative genomics.</title>
        <authorList>
            <person name="Stevens L."/>
            <person name="Andersen E."/>
        </authorList>
    </citation>
    <scope>NUCLEOTIDE SEQUENCE [LARGE SCALE GENOMIC DNA]</scope>
    <source>
        <strain evidence="8">VX34</strain>
        <tissue evidence="8">Whole-organism</tissue>
    </source>
</reference>
<feature type="transmembrane region" description="Helical" evidence="5">
    <location>
        <begin position="62"/>
        <end position="83"/>
    </location>
</feature>
<evidence type="ECO:0000313" key="7">
    <source>
        <dbReference type="EMBL" id="ULU05782.1"/>
    </source>
</evidence>
<proteinExistence type="predicted"/>
<dbReference type="PANTHER" id="PTHR46709:SF11">
    <property type="entry name" value="G-PROTEIN COUPLED RECEPTORS FAMILY 1 PROFILE DOMAIN-CONTAINING PROTEIN"/>
    <property type="match status" value="1"/>
</dbReference>
<dbReference type="SUPFAM" id="SSF81321">
    <property type="entry name" value="Family A G protein-coupled receptor-like"/>
    <property type="match status" value="1"/>
</dbReference>
<sequence length="389" mass="44460">MDVVASTTTALIEPEEEICGLYEGYSTQRFVIISGCTTIAFFGVLANSLLMAVFRRSLPSSIFLLTLATCDTLICLTYTLLFGVDAGIWYRKNTTLFFLYHRYIVPVFFIAKVVQFAIPFILILITFERYLWTCTEPKRQMFAALFNERGRIVTVIFVWVFSFAIRTPVLYAMQVKSFPGCDDYFRSESVAGTSFAETEAYEIYDFHIITAIQMMFPFVVLLLLNFTIIKRLVAEKRENMYPILRGAGVTTEAKKASFVQGNVPENYVLLQVAADVIKESLIHRSSRSKRSQLRNAIYTMMAIVTSYLVCNGVHLFLTILERFNPSYLYDSVDSSQSSTFYIVLSDTVSICYMISSAIRIFIYAKCNPKLRQEIADYMKREKSLETNSS</sequence>
<feature type="transmembrane region" description="Helical" evidence="5">
    <location>
        <begin position="340"/>
        <end position="362"/>
    </location>
</feature>
<feature type="transmembrane region" description="Helical" evidence="5">
    <location>
        <begin position="30"/>
        <end position="50"/>
    </location>
</feature>
<dbReference type="EMBL" id="CP090892">
    <property type="protein sequence ID" value="ULU05782.1"/>
    <property type="molecule type" value="Genomic_DNA"/>
</dbReference>
<dbReference type="InterPro" id="IPR017452">
    <property type="entry name" value="GPCR_Rhodpsn_7TM"/>
</dbReference>
<comment type="subcellular location">
    <subcellularLocation>
        <location evidence="1">Membrane</location>
    </subcellularLocation>
</comment>
<keyword evidence="10" id="KW-1185">Reference proteome</keyword>
<dbReference type="Proteomes" id="UP000829354">
    <property type="component" value="Chromosome II"/>
</dbReference>
<dbReference type="Gene3D" id="1.20.1070.10">
    <property type="entry name" value="Rhodopsin 7-helix transmembrane proteins"/>
    <property type="match status" value="1"/>
</dbReference>
<organism evidence="8 10">
    <name type="scientific">Caenorhabditis briggsae</name>
    <dbReference type="NCBI Taxonomy" id="6238"/>
    <lineage>
        <taxon>Eukaryota</taxon>
        <taxon>Metazoa</taxon>
        <taxon>Ecdysozoa</taxon>
        <taxon>Nematoda</taxon>
        <taxon>Chromadorea</taxon>
        <taxon>Rhabditida</taxon>
        <taxon>Rhabditina</taxon>
        <taxon>Rhabditomorpha</taxon>
        <taxon>Rhabditoidea</taxon>
        <taxon>Rhabditidae</taxon>
        <taxon>Peloderinae</taxon>
        <taxon>Caenorhabditis</taxon>
    </lineage>
</organism>
<protein>
    <recommendedName>
        <fullName evidence="6">G-protein coupled receptors family 1 profile domain-containing protein</fullName>
    </recommendedName>
</protein>
<feature type="transmembrane region" description="Helical" evidence="5">
    <location>
        <begin position="296"/>
        <end position="320"/>
    </location>
</feature>
<evidence type="ECO:0000313" key="8">
    <source>
        <dbReference type="EMBL" id="UMM17730.1"/>
    </source>
</evidence>
<dbReference type="PANTHER" id="PTHR46709">
    <property type="entry name" value="PROTEIN CBG23488-RELATED"/>
    <property type="match status" value="1"/>
</dbReference>
<dbReference type="PROSITE" id="PS50262">
    <property type="entry name" value="G_PROTEIN_RECEP_F1_2"/>
    <property type="match status" value="1"/>
</dbReference>
<feature type="transmembrane region" description="Helical" evidence="5">
    <location>
        <begin position="206"/>
        <end position="228"/>
    </location>
</feature>
<accession>A0AAE9EAD4</accession>
<reference evidence="7 9" key="2">
    <citation type="submission" date="2022-05" db="EMBL/GenBank/DDBJ databases">
        <title>Chromosome-level reference genomes for two strains of Caenorhabditis briggsae: an improved platform for comparative genomics.</title>
        <authorList>
            <person name="Stevens L."/>
            <person name="Andersen E.C."/>
        </authorList>
    </citation>
    <scope>NUCLEOTIDE SEQUENCE [LARGE SCALE GENOMIC DNA]</scope>
    <source>
        <strain evidence="7">QX1410_ONT</strain>
        <tissue evidence="7">Whole-organism</tissue>
    </source>
</reference>
<evidence type="ECO:0000313" key="10">
    <source>
        <dbReference type="Proteomes" id="UP000829354"/>
    </source>
</evidence>
<keyword evidence="2 5" id="KW-0812">Transmembrane</keyword>
<keyword evidence="4 5" id="KW-0472">Membrane</keyword>
<dbReference type="GO" id="GO:0016020">
    <property type="term" value="C:membrane"/>
    <property type="evidence" value="ECO:0007669"/>
    <property type="project" value="UniProtKB-SubCell"/>
</dbReference>
<dbReference type="EMBL" id="CP092621">
    <property type="protein sequence ID" value="UMM17730.1"/>
    <property type="molecule type" value="Genomic_DNA"/>
</dbReference>
<dbReference type="InterPro" id="IPR000276">
    <property type="entry name" value="GPCR_Rhodpsn"/>
</dbReference>
<feature type="domain" description="G-protein coupled receptors family 1 profile" evidence="6">
    <location>
        <begin position="42"/>
        <end position="363"/>
    </location>
</feature>
<dbReference type="AlphaFoldDB" id="A0AAE9EAD4"/>
<dbReference type="Proteomes" id="UP000827892">
    <property type="component" value="Chromosome II"/>
</dbReference>
<name>A0AAE9EAD4_CAEBR</name>
<evidence type="ECO:0000256" key="1">
    <source>
        <dbReference type="ARBA" id="ARBA00004370"/>
    </source>
</evidence>
<evidence type="ECO:0000259" key="6">
    <source>
        <dbReference type="PROSITE" id="PS50262"/>
    </source>
</evidence>
<evidence type="ECO:0000256" key="5">
    <source>
        <dbReference type="SAM" id="Phobius"/>
    </source>
</evidence>
<dbReference type="GO" id="GO:0004930">
    <property type="term" value="F:G protein-coupled receptor activity"/>
    <property type="evidence" value="ECO:0007669"/>
    <property type="project" value="InterPro"/>
</dbReference>
<evidence type="ECO:0000256" key="4">
    <source>
        <dbReference type="ARBA" id="ARBA00023136"/>
    </source>
</evidence>
<dbReference type="PRINTS" id="PR00237">
    <property type="entry name" value="GPCRRHODOPSN"/>
</dbReference>
<evidence type="ECO:0000256" key="3">
    <source>
        <dbReference type="ARBA" id="ARBA00022989"/>
    </source>
</evidence>
<gene>
    <name evidence="7" type="ORF">L3Y34_018013</name>
    <name evidence="8" type="ORF">L5515_014136</name>
</gene>
<feature type="transmembrane region" description="Helical" evidence="5">
    <location>
        <begin position="152"/>
        <end position="173"/>
    </location>
</feature>